<protein>
    <recommendedName>
        <fullName evidence="1">N-acetyltransferase domain-containing protein</fullName>
    </recommendedName>
</protein>
<sequence length="195" mass="22913">MTSPGPNSKELWISFEFIKPEQTINLRKLILWPTIPLEKQLIPSYDFNENTIHLGCFLNSIESNSSSIQLSLELFNEIEDEYINEKEPIGILTLVKESYLNIKYIKIQYQLHKFAIFSKLQNKSIGKKMFLNCIEILKQKYSNNEKILLHFDARKEQLKFYEKCGMIILDENTFWKFGSTGKEQGVEYIKMGNII</sequence>
<dbReference type="Proteomes" id="UP000094020">
    <property type="component" value="Chromosome 11"/>
</dbReference>
<dbReference type="EMBL" id="KI894014">
    <property type="protein sequence ID" value="OCF48066.1"/>
    <property type="molecule type" value="Genomic_DNA"/>
</dbReference>
<dbReference type="RefSeq" id="XP_019009285.1">
    <property type="nucleotide sequence ID" value="XM_019157645.1"/>
</dbReference>
<feature type="domain" description="N-acetyltransferase" evidence="1">
    <location>
        <begin position="86"/>
        <end position="166"/>
    </location>
</feature>
<evidence type="ECO:0000313" key="2">
    <source>
        <dbReference type="EMBL" id="OCF48066.1"/>
    </source>
</evidence>
<keyword evidence="4" id="KW-1185">Reference proteome</keyword>
<dbReference type="InterPro" id="IPR016181">
    <property type="entry name" value="Acyl_CoA_acyltransferase"/>
</dbReference>
<evidence type="ECO:0000313" key="3">
    <source>
        <dbReference type="EMBL" id="WWC73628.1"/>
    </source>
</evidence>
<dbReference type="Pfam" id="PF00583">
    <property type="entry name" value="Acetyltransf_1"/>
    <property type="match status" value="1"/>
</dbReference>
<dbReference type="SUPFAM" id="SSF55729">
    <property type="entry name" value="Acyl-CoA N-acyltransferases (Nat)"/>
    <property type="match status" value="1"/>
</dbReference>
<name>A0A1B9HXR7_9TREE</name>
<proteinExistence type="predicted"/>
<dbReference type="GO" id="GO:0016747">
    <property type="term" value="F:acyltransferase activity, transferring groups other than amino-acyl groups"/>
    <property type="evidence" value="ECO:0007669"/>
    <property type="project" value="InterPro"/>
</dbReference>
<reference evidence="2" key="1">
    <citation type="submission" date="2013-07" db="EMBL/GenBank/DDBJ databases">
        <title>The Genome Sequence of Cryptococcus pinus CBS10737.</title>
        <authorList>
            <consortium name="The Broad Institute Genome Sequencing Platform"/>
            <person name="Cuomo C."/>
            <person name="Litvintseva A."/>
            <person name="Chen Y."/>
            <person name="Heitman J."/>
            <person name="Sun S."/>
            <person name="Springer D."/>
            <person name="Dromer F."/>
            <person name="Young S.K."/>
            <person name="Zeng Q."/>
            <person name="Gargeya S."/>
            <person name="Fitzgerald M."/>
            <person name="Abouelleil A."/>
            <person name="Alvarado L."/>
            <person name="Berlin A.M."/>
            <person name="Chapman S.B."/>
            <person name="Dewar J."/>
            <person name="Goldberg J."/>
            <person name="Griggs A."/>
            <person name="Gujja S."/>
            <person name="Hansen M."/>
            <person name="Howarth C."/>
            <person name="Imamovic A."/>
            <person name="Larimer J."/>
            <person name="McCowan C."/>
            <person name="Murphy C."/>
            <person name="Pearson M."/>
            <person name="Priest M."/>
            <person name="Roberts A."/>
            <person name="Saif S."/>
            <person name="Shea T."/>
            <person name="Sykes S."/>
            <person name="Wortman J."/>
            <person name="Nusbaum C."/>
            <person name="Birren B."/>
        </authorList>
    </citation>
    <scope>NUCLEOTIDE SEQUENCE [LARGE SCALE GENOMIC DNA]</scope>
    <source>
        <strain evidence="2">CBS 10737</strain>
    </source>
</reference>
<gene>
    <name evidence="2" type="ORF">I206_05933</name>
    <name evidence="3" type="ORF">I206_107600</name>
</gene>
<evidence type="ECO:0000259" key="1">
    <source>
        <dbReference type="Pfam" id="PF00583"/>
    </source>
</evidence>
<reference evidence="2" key="3">
    <citation type="submission" date="2016-07" db="EMBL/GenBank/DDBJ databases">
        <title>Evolution of pathogenesis and genome organization in the Tremellales.</title>
        <authorList>
            <person name="Cuomo C."/>
            <person name="Litvintseva A."/>
            <person name="Heitman J."/>
            <person name="Chen Y."/>
            <person name="Sun S."/>
            <person name="Springer D."/>
            <person name="Dromer F."/>
            <person name="Young S."/>
            <person name="Zeng Q."/>
            <person name="Chapman S."/>
            <person name="Gujja S."/>
            <person name="Saif S."/>
            <person name="Birren B."/>
        </authorList>
    </citation>
    <scope>NUCLEOTIDE SEQUENCE</scope>
    <source>
        <strain evidence="2">CBS 10737</strain>
    </source>
</reference>
<dbReference type="EMBL" id="CP144529">
    <property type="protein sequence ID" value="WWC73628.1"/>
    <property type="molecule type" value="Genomic_DNA"/>
</dbReference>
<reference evidence="3" key="4">
    <citation type="submission" date="2024-02" db="EMBL/GenBank/DDBJ databases">
        <title>Comparative genomics of Cryptococcus and Kwoniella reveals pathogenesis evolution and contrasting modes of karyotype evolution via chromosome fusion or intercentromeric recombination.</title>
        <authorList>
            <person name="Coelho M.A."/>
            <person name="David-Palma M."/>
            <person name="Shea T."/>
            <person name="Bowers K."/>
            <person name="McGinley-Smith S."/>
            <person name="Mohammad A.W."/>
            <person name="Gnirke A."/>
            <person name="Yurkov A.M."/>
            <person name="Nowrousian M."/>
            <person name="Sun S."/>
            <person name="Cuomo C.A."/>
            <person name="Heitman J."/>
        </authorList>
    </citation>
    <scope>NUCLEOTIDE SEQUENCE</scope>
    <source>
        <strain evidence="3">CBS 10737</strain>
    </source>
</reference>
<dbReference type="OrthoDB" id="410198at2759"/>
<dbReference type="GeneID" id="30174302"/>
<reference evidence="3" key="2">
    <citation type="submission" date="2013-07" db="EMBL/GenBank/DDBJ databases">
        <authorList>
            <consortium name="The Broad Institute Genome Sequencing Platform"/>
            <person name="Cuomo C."/>
            <person name="Litvintseva A."/>
            <person name="Chen Y."/>
            <person name="Heitman J."/>
            <person name="Sun S."/>
            <person name="Springer D."/>
            <person name="Dromer F."/>
            <person name="Young S.K."/>
            <person name="Zeng Q."/>
            <person name="Gargeya S."/>
            <person name="Fitzgerald M."/>
            <person name="Abouelleil A."/>
            <person name="Alvarado L."/>
            <person name="Berlin A.M."/>
            <person name="Chapman S.B."/>
            <person name="Dewar J."/>
            <person name="Goldberg J."/>
            <person name="Griggs A."/>
            <person name="Gujja S."/>
            <person name="Hansen M."/>
            <person name="Howarth C."/>
            <person name="Imamovic A."/>
            <person name="Larimer J."/>
            <person name="McCowan C."/>
            <person name="Murphy C."/>
            <person name="Pearson M."/>
            <person name="Priest M."/>
            <person name="Roberts A."/>
            <person name="Saif S."/>
            <person name="Shea T."/>
            <person name="Sykes S."/>
            <person name="Wortman J."/>
            <person name="Nusbaum C."/>
            <person name="Birren B."/>
        </authorList>
    </citation>
    <scope>NUCLEOTIDE SEQUENCE</scope>
    <source>
        <strain evidence="3">CBS 10737</strain>
    </source>
</reference>
<dbReference type="KEGG" id="kpin:30174302"/>
<accession>A0A1B9HXR7</accession>
<dbReference type="Gene3D" id="3.40.630.30">
    <property type="match status" value="1"/>
</dbReference>
<organism evidence="2">
    <name type="scientific">Kwoniella pini CBS 10737</name>
    <dbReference type="NCBI Taxonomy" id="1296096"/>
    <lineage>
        <taxon>Eukaryota</taxon>
        <taxon>Fungi</taxon>
        <taxon>Dikarya</taxon>
        <taxon>Basidiomycota</taxon>
        <taxon>Agaricomycotina</taxon>
        <taxon>Tremellomycetes</taxon>
        <taxon>Tremellales</taxon>
        <taxon>Cryptococcaceae</taxon>
        <taxon>Kwoniella</taxon>
    </lineage>
</organism>
<dbReference type="AlphaFoldDB" id="A0A1B9HXR7"/>
<dbReference type="InterPro" id="IPR000182">
    <property type="entry name" value="GNAT_dom"/>
</dbReference>
<evidence type="ECO:0000313" key="4">
    <source>
        <dbReference type="Proteomes" id="UP000094020"/>
    </source>
</evidence>